<dbReference type="InterPro" id="IPR032677">
    <property type="entry name" value="GTP_cyclohydro_II"/>
</dbReference>
<dbReference type="NCBIfam" id="NF001591">
    <property type="entry name" value="PRK00393.1"/>
    <property type="match status" value="1"/>
</dbReference>
<dbReference type="Proteomes" id="UP000295783">
    <property type="component" value="Unassembled WGS sequence"/>
</dbReference>
<evidence type="ECO:0000313" key="13">
    <source>
        <dbReference type="EMBL" id="TDQ86312.1"/>
    </source>
</evidence>
<feature type="binding site" evidence="11">
    <location>
        <position position="256"/>
    </location>
    <ligand>
        <name>Zn(2+)</name>
        <dbReference type="ChEBI" id="CHEBI:29105"/>
        <note>catalytic</note>
    </ligand>
</feature>
<sequence length="383" mass="40359">MAELRRGGIVALLDGQQMDGQQMDGQQPAHRHAALVIAAEMLEQPALATLLAANNAGQGGTGRGIRLVVTAERANALVRRGLVPAPAAATAADDSHRLLALSGALAAEAIRQIADPTVEPVAWLAAGIVPVADVAPALCQGAIELTKLARLLPAALIVLVPHSALERWVDPAFRLEAADLPAFRRNAAANLRRVGSAPVPLDGAESCEIVAFRPSDGGKEHLAIVIGRPDTSQPVLVRLHSECYTGDLLGSLRCDCGPQLRGAIAAIEKAGSGVLLYLAQEGRGIGLVNKLRAYRLQDAGADTLDANLQLGYGADERLYEPAAEMLRQLGVGAVRLLTNNPEKVAGLAQCGIAVIERVPHVFQANDHNERYLSTKAIRFGHMF</sequence>
<name>A0A4R6X2K7_9PROT</name>
<dbReference type="NCBIfam" id="TIGR00505">
    <property type="entry name" value="ribA"/>
    <property type="match status" value="1"/>
</dbReference>
<dbReference type="Pfam" id="PF00925">
    <property type="entry name" value="GTP_cyclohydro2"/>
    <property type="match status" value="1"/>
</dbReference>
<keyword evidence="7 11" id="KW-0862">Zinc</keyword>
<keyword evidence="6 11" id="KW-0378">Hydrolase</keyword>
<dbReference type="Gene3D" id="3.40.50.10990">
    <property type="entry name" value="GTP cyclohydrolase II"/>
    <property type="match status" value="1"/>
</dbReference>
<comment type="similarity">
    <text evidence="11">Belongs to the GTP cyclohydrolase II family.</text>
</comment>
<evidence type="ECO:0000259" key="12">
    <source>
        <dbReference type="Pfam" id="PF00925"/>
    </source>
</evidence>
<feature type="binding site" evidence="11">
    <location>
        <position position="338"/>
    </location>
    <ligand>
        <name>GTP</name>
        <dbReference type="ChEBI" id="CHEBI:37565"/>
    </ligand>
</feature>
<dbReference type="GO" id="GO:0003935">
    <property type="term" value="F:GTP cyclohydrolase II activity"/>
    <property type="evidence" value="ECO:0007669"/>
    <property type="project" value="UniProtKB-UniRule"/>
</dbReference>
<evidence type="ECO:0000256" key="8">
    <source>
        <dbReference type="ARBA" id="ARBA00023134"/>
    </source>
</evidence>
<comment type="function">
    <text evidence="9 11">Catalyzes the conversion of GTP to 2,5-diamino-6-ribosylamino-4(3H)-pyrimidinone 5'-phosphate (DARP), formate and pyrophosphate.</text>
</comment>
<feature type="binding site" evidence="11">
    <location>
        <begin position="238"/>
        <end position="242"/>
    </location>
    <ligand>
        <name>GTP</name>
        <dbReference type="ChEBI" id="CHEBI:37565"/>
    </ligand>
</feature>
<dbReference type="GO" id="GO:0008270">
    <property type="term" value="F:zinc ion binding"/>
    <property type="evidence" value="ECO:0007669"/>
    <property type="project" value="UniProtKB-UniRule"/>
</dbReference>
<dbReference type="HAMAP" id="MF_00179">
    <property type="entry name" value="RibA"/>
    <property type="match status" value="1"/>
</dbReference>
<comment type="cofactor">
    <cofactor evidence="11">
        <name>Zn(2+)</name>
        <dbReference type="ChEBI" id="CHEBI:29105"/>
    </cofactor>
    <text evidence="11">Binds 1 zinc ion per subunit.</text>
</comment>
<dbReference type="EMBL" id="SNYW01000001">
    <property type="protein sequence ID" value="TDQ86312.1"/>
    <property type="molecule type" value="Genomic_DNA"/>
</dbReference>
<comment type="catalytic activity">
    <reaction evidence="10 11">
        <text>GTP + 4 H2O = 2,5-diamino-6-hydroxy-4-(5-phosphoribosylamino)-pyrimidine + formate + 2 phosphate + 3 H(+)</text>
        <dbReference type="Rhea" id="RHEA:23704"/>
        <dbReference type="ChEBI" id="CHEBI:15377"/>
        <dbReference type="ChEBI" id="CHEBI:15378"/>
        <dbReference type="ChEBI" id="CHEBI:15740"/>
        <dbReference type="ChEBI" id="CHEBI:37565"/>
        <dbReference type="ChEBI" id="CHEBI:43474"/>
        <dbReference type="ChEBI" id="CHEBI:58614"/>
        <dbReference type="EC" id="3.5.4.25"/>
    </reaction>
</comment>
<feature type="binding site" evidence="11">
    <location>
        <begin position="281"/>
        <end position="283"/>
    </location>
    <ligand>
        <name>GTP</name>
        <dbReference type="ChEBI" id="CHEBI:37565"/>
    </ligand>
</feature>
<dbReference type="EC" id="3.5.4.25" evidence="11"/>
<evidence type="ECO:0000256" key="5">
    <source>
        <dbReference type="ARBA" id="ARBA00022741"/>
    </source>
</evidence>
<evidence type="ECO:0000256" key="9">
    <source>
        <dbReference type="ARBA" id="ARBA00043932"/>
    </source>
</evidence>
<dbReference type="SUPFAM" id="SSF142695">
    <property type="entry name" value="RibA-like"/>
    <property type="match status" value="1"/>
</dbReference>
<dbReference type="InterPro" id="IPR000926">
    <property type="entry name" value="RibA"/>
</dbReference>
<accession>A0A4R6X2K7</accession>
<evidence type="ECO:0000256" key="6">
    <source>
        <dbReference type="ARBA" id="ARBA00022801"/>
    </source>
</evidence>
<comment type="caution">
    <text evidence="13">The sequence shown here is derived from an EMBL/GenBank/DDBJ whole genome shotgun (WGS) entry which is preliminary data.</text>
</comment>
<dbReference type="FunFam" id="3.40.50.10990:FF:000001">
    <property type="entry name" value="Riboflavin biosynthesis protein RibBA"/>
    <property type="match status" value="1"/>
</dbReference>
<feature type="active site" description="Nucleophile" evidence="11">
    <location>
        <position position="317"/>
    </location>
</feature>
<evidence type="ECO:0000256" key="4">
    <source>
        <dbReference type="ARBA" id="ARBA00022723"/>
    </source>
</evidence>
<feature type="binding site" evidence="11">
    <location>
        <position position="259"/>
    </location>
    <ligand>
        <name>GTP</name>
        <dbReference type="ChEBI" id="CHEBI:37565"/>
    </ligand>
</feature>
<comment type="similarity">
    <text evidence="2">In the N-terminal section; belongs to the DHBP synthase family.</text>
</comment>
<evidence type="ECO:0000256" key="2">
    <source>
        <dbReference type="ARBA" id="ARBA00005520"/>
    </source>
</evidence>
<feature type="binding site" evidence="11">
    <location>
        <position position="254"/>
    </location>
    <ligand>
        <name>Zn(2+)</name>
        <dbReference type="ChEBI" id="CHEBI:29105"/>
        <note>catalytic</note>
    </ligand>
</feature>
<dbReference type="GO" id="GO:0009231">
    <property type="term" value="P:riboflavin biosynthetic process"/>
    <property type="evidence" value="ECO:0007669"/>
    <property type="project" value="UniProtKB-UniRule"/>
</dbReference>
<dbReference type="AlphaFoldDB" id="A0A4R6X2K7"/>
<keyword evidence="5 11" id="KW-0547">Nucleotide-binding</keyword>
<reference evidence="13 14" key="1">
    <citation type="submission" date="2019-03" db="EMBL/GenBank/DDBJ databases">
        <title>Genomic Encyclopedia of Type Strains, Phase III (KMG-III): the genomes of soil and plant-associated and newly described type strains.</title>
        <authorList>
            <person name="Whitman W."/>
        </authorList>
    </citation>
    <scope>NUCLEOTIDE SEQUENCE [LARGE SCALE GENOMIC DNA]</scope>
    <source>
        <strain evidence="13 14">CGMCC 1.7660</strain>
    </source>
</reference>
<feature type="binding site" evidence="11">
    <location>
        <position position="303"/>
    </location>
    <ligand>
        <name>GTP</name>
        <dbReference type="ChEBI" id="CHEBI:37565"/>
    </ligand>
</feature>
<dbReference type="PANTHER" id="PTHR21327:SF18">
    <property type="entry name" value="3,4-DIHYDROXY-2-BUTANONE 4-PHOSPHATE SYNTHASE"/>
    <property type="match status" value="1"/>
</dbReference>
<dbReference type="GO" id="GO:0005829">
    <property type="term" value="C:cytosol"/>
    <property type="evidence" value="ECO:0007669"/>
    <property type="project" value="TreeGrafter"/>
</dbReference>
<evidence type="ECO:0000256" key="7">
    <source>
        <dbReference type="ARBA" id="ARBA00022833"/>
    </source>
</evidence>
<dbReference type="GO" id="GO:0005525">
    <property type="term" value="F:GTP binding"/>
    <property type="evidence" value="ECO:0007669"/>
    <property type="project" value="UniProtKB-KW"/>
</dbReference>
<dbReference type="CDD" id="cd00641">
    <property type="entry name" value="GTP_cyclohydro2"/>
    <property type="match status" value="1"/>
</dbReference>
<gene>
    <name evidence="11" type="primary">ribA</name>
    <name evidence="13" type="ORF">A8950_0003</name>
</gene>
<keyword evidence="4 11" id="KW-0479">Metal-binding</keyword>
<evidence type="ECO:0000313" key="14">
    <source>
        <dbReference type="Proteomes" id="UP000295783"/>
    </source>
</evidence>
<feature type="binding site" evidence="11">
    <location>
        <position position="243"/>
    </location>
    <ligand>
        <name>Zn(2+)</name>
        <dbReference type="ChEBI" id="CHEBI:29105"/>
        <note>catalytic</note>
    </ligand>
</feature>
<protein>
    <recommendedName>
        <fullName evidence="11">GTP cyclohydrolase-2</fullName>
        <ecNumber evidence="11">3.5.4.25</ecNumber>
    </recommendedName>
    <alternativeName>
        <fullName evidence="11">GTP cyclohydrolase II</fullName>
    </alternativeName>
</protein>
<evidence type="ECO:0000256" key="3">
    <source>
        <dbReference type="ARBA" id="ARBA00022619"/>
    </source>
</evidence>
<keyword evidence="8 11" id="KW-0342">GTP-binding</keyword>
<keyword evidence="14" id="KW-1185">Reference proteome</keyword>
<dbReference type="InterPro" id="IPR036144">
    <property type="entry name" value="RibA-like_sf"/>
</dbReference>
<dbReference type="UniPathway" id="UPA00275">
    <property type="reaction ID" value="UER00400"/>
</dbReference>
<feature type="domain" description="GTP cyclohydrolase II" evidence="12">
    <location>
        <begin position="196"/>
        <end position="359"/>
    </location>
</feature>
<evidence type="ECO:0000256" key="10">
    <source>
        <dbReference type="ARBA" id="ARBA00049295"/>
    </source>
</evidence>
<keyword evidence="3 11" id="KW-0686">Riboflavin biosynthesis</keyword>
<feature type="active site" description="Proton acceptor" evidence="11">
    <location>
        <position position="315"/>
    </location>
</feature>
<feature type="binding site" evidence="11">
    <location>
        <position position="343"/>
    </location>
    <ligand>
        <name>GTP</name>
        <dbReference type="ChEBI" id="CHEBI:37565"/>
    </ligand>
</feature>
<proteinExistence type="inferred from homology"/>
<evidence type="ECO:0000256" key="1">
    <source>
        <dbReference type="ARBA" id="ARBA00004853"/>
    </source>
</evidence>
<comment type="pathway">
    <text evidence="1 11">Cofactor biosynthesis; riboflavin biosynthesis; 5-amino-6-(D-ribitylamino)uracil from GTP: step 1/4.</text>
</comment>
<evidence type="ECO:0000256" key="11">
    <source>
        <dbReference type="HAMAP-Rule" id="MF_00179"/>
    </source>
</evidence>
<organism evidence="13 14">
    <name type="scientific">Dongia mobilis</name>
    <dbReference type="NCBI Taxonomy" id="578943"/>
    <lineage>
        <taxon>Bacteria</taxon>
        <taxon>Pseudomonadati</taxon>
        <taxon>Pseudomonadota</taxon>
        <taxon>Alphaproteobacteria</taxon>
        <taxon>Rhodospirillales</taxon>
        <taxon>Dongiaceae</taxon>
        <taxon>Dongia</taxon>
    </lineage>
</organism>
<dbReference type="PANTHER" id="PTHR21327">
    <property type="entry name" value="GTP CYCLOHYDROLASE II-RELATED"/>
    <property type="match status" value="1"/>
</dbReference>